<keyword evidence="2" id="KW-1185">Reference proteome</keyword>
<organism evidence="1 2">
    <name type="scientific">Pseudoclavibacter albus</name>
    <dbReference type="NCBI Taxonomy" id="272241"/>
    <lineage>
        <taxon>Bacteria</taxon>
        <taxon>Bacillati</taxon>
        <taxon>Actinomycetota</taxon>
        <taxon>Actinomycetes</taxon>
        <taxon>Micrococcales</taxon>
        <taxon>Microbacteriaceae</taxon>
        <taxon>Pseudoclavibacter</taxon>
    </lineage>
</organism>
<accession>A0ABT2HWI1</accession>
<evidence type="ECO:0008006" key="3">
    <source>
        <dbReference type="Google" id="ProtNLM"/>
    </source>
</evidence>
<evidence type="ECO:0000313" key="1">
    <source>
        <dbReference type="EMBL" id="MCT2042495.1"/>
    </source>
</evidence>
<gene>
    <name evidence="1" type="ORF">M3D15_03985</name>
</gene>
<dbReference type="EMBL" id="JALXSQ010000010">
    <property type="protein sequence ID" value="MCT2042495.1"/>
    <property type="molecule type" value="Genomic_DNA"/>
</dbReference>
<protein>
    <recommendedName>
        <fullName evidence="3">DUF4158 domain-containing protein</fullName>
    </recommendedName>
</protein>
<sequence length="161" mass="18194">MLFHLNPTTGVRWNDLPESFVDELSLEQRQQLKFHNFDWKVSELPLTPLVLALALRFGWRTETGIVVPGTVYSEFYRQAQITKSSTELQNMEPAIRARDEAFDRLAPGWLAAGEKLNEAVADATTETLREIEASLLAQLETPIDEQLVEHWESLGGTPTSV</sequence>
<proteinExistence type="predicted"/>
<evidence type="ECO:0000313" key="2">
    <source>
        <dbReference type="Proteomes" id="UP001525379"/>
    </source>
</evidence>
<reference evidence="1 2" key="1">
    <citation type="submission" date="2022-04" db="EMBL/GenBank/DDBJ databases">
        <title>Human microbiome associated bacterial genomes.</title>
        <authorList>
            <person name="Sandstrom S."/>
            <person name="Salamzade R."/>
            <person name="Kalan L.R."/>
        </authorList>
    </citation>
    <scope>NUCLEOTIDE SEQUENCE [LARGE SCALE GENOMIC DNA]</scope>
    <source>
        <strain evidence="2">p3-SID1799</strain>
    </source>
</reference>
<dbReference type="Proteomes" id="UP001525379">
    <property type="component" value="Unassembled WGS sequence"/>
</dbReference>
<name>A0ABT2HWI1_9MICO</name>
<comment type="caution">
    <text evidence="1">The sequence shown here is derived from an EMBL/GenBank/DDBJ whole genome shotgun (WGS) entry which is preliminary data.</text>
</comment>
<dbReference type="RefSeq" id="WP_260103997.1">
    <property type="nucleotide sequence ID" value="NZ_JALXSQ010000010.1"/>
</dbReference>